<keyword evidence="5 8" id="KW-0472">Membrane</keyword>
<evidence type="ECO:0008006" key="11">
    <source>
        <dbReference type="Google" id="ProtNLM"/>
    </source>
</evidence>
<dbReference type="SUPFAM" id="SSF81321">
    <property type="entry name" value="Family A G protein-coupled receptor-like"/>
    <property type="match status" value="1"/>
</dbReference>
<evidence type="ECO:0000256" key="1">
    <source>
        <dbReference type="ARBA" id="ARBA00004370"/>
    </source>
</evidence>
<dbReference type="PANTHER" id="PTHR10489">
    <property type="entry name" value="CELL ADHESION MOLECULE"/>
    <property type="match status" value="1"/>
</dbReference>
<evidence type="ECO:0000313" key="10">
    <source>
        <dbReference type="Proteomes" id="UP001497482"/>
    </source>
</evidence>
<evidence type="ECO:0000256" key="8">
    <source>
        <dbReference type="SAM" id="Phobius"/>
    </source>
</evidence>
<keyword evidence="6" id="KW-0675">Receptor</keyword>
<dbReference type="GO" id="GO:0016493">
    <property type="term" value="F:C-C chemokine receptor activity"/>
    <property type="evidence" value="ECO:0007669"/>
    <property type="project" value="TreeGrafter"/>
</dbReference>
<dbReference type="InterPro" id="IPR050119">
    <property type="entry name" value="CCR1-9-like"/>
</dbReference>
<dbReference type="GO" id="GO:0019957">
    <property type="term" value="F:C-C chemokine binding"/>
    <property type="evidence" value="ECO:0007669"/>
    <property type="project" value="TreeGrafter"/>
</dbReference>
<proteinExistence type="predicted"/>
<organism evidence="9 10">
    <name type="scientific">Knipowitschia caucasica</name>
    <name type="common">Caucasian dwarf goby</name>
    <name type="synonym">Pomatoschistus caucasicus</name>
    <dbReference type="NCBI Taxonomy" id="637954"/>
    <lineage>
        <taxon>Eukaryota</taxon>
        <taxon>Metazoa</taxon>
        <taxon>Chordata</taxon>
        <taxon>Craniata</taxon>
        <taxon>Vertebrata</taxon>
        <taxon>Euteleostomi</taxon>
        <taxon>Actinopterygii</taxon>
        <taxon>Neopterygii</taxon>
        <taxon>Teleostei</taxon>
        <taxon>Neoteleostei</taxon>
        <taxon>Acanthomorphata</taxon>
        <taxon>Gobiaria</taxon>
        <taxon>Gobiiformes</taxon>
        <taxon>Gobioidei</taxon>
        <taxon>Gobiidae</taxon>
        <taxon>Gobiinae</taxon>
        <taxon>Knipowitschia</taxon>
    </lineage>
</organism>
<dbReference type="Proteomes" id="UP001497482">
    <property type="component" value="Chromosome 17"/>
</dbReference>
<dbReference type="GO" id="GO:0006955">
    <property type="term" value="P:immune response"/>
    <property type="evidence" value="ECO:0007669"/>
    <property type="project" value="TreeGrafter"/>
</dbReference>
<evidence type="ECO:0000256" key="5">
    <source>
        <dbReference type="ARBA" id="ARBA00023136"/>
    </source>
</evidence>
<dbReference type="GO" id="GO:0007204">
    <property type="term" value="P:positive regulation of cytosolic calcium ion concentration"/>
    <property type="evidence" value="ECO:0007669"/>
    <property type="project" value="TreeGrafter"/>
</dbReference>
<dbReference type="GO" id="GO:0060326">
    <property type="term" value="P:cell chemotaxis"/>
    <property type="evidence" value="ECO:0007669"/>
    <property type="project" value="TreeGrafter"/>
</dbReference>
<evidence type="ECO:0000256" key="4">
    <source>
        <dbReference type="ARBA" id="ARBA00023040"/>
    </source>
</evidence>
<keyword evidence="3 8" id="KW-1133">Transmembrane helix</keyword>
<gene>
    <name evidence="9" type="ORF">KC01_LOCUS16364</name>
</gene>
<dbReference type="Pfam" id="PF00001">
    <property type="entry name" value="7tm_1"/>
    <property type="match status" value="1"/>
</dbReference>
<feature type="transmembrane region" description="Helical" evidence="8">
    <location>
        <begin position="116"/>
        <end position="136"/>
    </location>
</feature>
<evidence type="ECO:0000313" key="9">
    <source>
        <dbReference type="EMBL" id="CAL1586261.1"/>
    </source>
</evidence>
<dbReference type="Gene3D" id="1.20.1070.10">
    <property type="entry name" value="Rhodopsin 7-helix transmembrane proteins"/>
    <property type="match status" value="2"/>
</dbReference>
<feature type="transmembrane region" description="Helical" evidence="8">
    <location>
        <begin position="31"/>
        <end position="51"/>
    </location>
</feature>
<dbReference type="GO" id="GO:0019722">
    <property type="term" value="P:calcium-mediated signaling"/>
    <property type="evidence" value="ECO:0007669"/>
    <property type="project" value="TreeGrafter"/>
</dbReference>
<evidence type="ECO:0000256" key="6">
    <source>
        <dbReference type="ARBA" id="ARBA00023170"/>
    </source>
</evidence>
<evidence type="ECO:0000256" key="3">
    <source>
        <dbReference type="ARBA" id="ARBA00022989"/>
    </source>
</evidence>
<reference evidence="9 10" key="1">
    <citation type="submission" date="2024-04" db="EMBL/GenBank/DDBJ databases">
        <authorList>
            <person name="Waldvogel A.-M."/>
            <person name="Schoenle A."/>
        </authorList>
    </citation>
    <scope>NUCLEOTIDE SEQUENCE [LARGE SCALE GENOMIC DNA]</scope>
</reference>
<evidence type="ECO:0000256" key="2">
    <source>
        <dbReference type="ARBA" id="ARBA00022692"/>
    </source>
</evidence>
<dbReference type="AlphaFoldDB" id="A0AAV2K8K3"/>
<comment type="subcellular location">
    <subcellularLocation>
        <location evidence="1">Membrane</location>
    </subcellularLocation>
</comment>
<protein>
    <recommendedName>
        <fullName evidence="11">G-protein coupled receptors family 1 profile domain-containing protein</fullName>
    </recommendedName>
</protein>
<accession>A0AAV2K8K3</accession>
<keyword evidence="4" id="KW-0297">G-protein coupled receptor</keyword>
<keyword evidence="2 8" id="KW-0812">Transmembrane</keyword>
<evidence type="ECO:0000256" key="7">
    <source>
        <dbReference type="ARBA" id="ARBA00023224"/>
    </source>
</evidence>
<keyword evidence="7" id="KW-0807">Transducer</keyword>
<dbReference type="CDD" id="cd00637">
    <property type="entry name" value="7tm_classA_rhodopsin-like"/>
    <property type="match status" value="1"/>
</dbReference>
<dbReference type="GO" id="GO:0009897">
    <property type="term" value="C:external side of plasma membrane"/>
    <property type="evidence" value="ECO:0007669"/>
    <property type="project" value="TreeGrafter"/>
</dbReference>
<dbReference type="EMBL" id="OZ035839">
    <property type="protein sequence ID" value="CAL1586261.1"/>
    <property type="molecule type" value="Genomic_DNA"/>
</dbReference>
<feature type="transmembrane region" description="Helical" evidence="8">
    <location>
        <begin position="71"/>
        <end position="95"/>
    </location>
</feature>
<dbReference type="PANTHER" id="PTHR10489:SF946">
    <property type="entry name" value="LEUKOTRIENE B4 RECEPTOR 1-LIKE"/>
    <property type="match status" value="1"/>
</dbReference>
<dbReference type="InterPro" id="IPR000276">
    <property type="entry name" value="GPCR_Rhodpsn"/>
</dbReference>
<keyword evidence="10" id="KW-1185">Reference proteome</keyword>
<name>A0AAV2K8K3_KNICA</name>
<sequence length="213" mass="23872">MELLNLTSANLTNSTGSPAHFIWKAEKMVPAVIMSVCFLVGFPGNVAALILRPWQQLSTLTQCLMVNLASSDLLCLVTLLFCIYSSVLTVTALSVQRYMQVVHPHRSLQFKKRRLVLMWLMSMVLSTPMLAFRQIIVDQQKNFCVSHYSSQPQQLAVILTEFTLGFSSFIICSQPLREEAVSQYQLSIKRAPAQTLLRREAQSHKLSCSCGGT</sequence>